<name>A0A8K0K8H7_LADFU</name>
<comment type="caution">
    <text evidence="9">The sequence shown here is derived from an EMBL/GenBank/DDBJ whole genome shotgun (WGS) entry which is preliminary data.</text>
</comment>
<evidence type="ECO:0000313" key="9">
    <source>
        <dbReference type="EMBL" id="KAG8230335.1"/>
    </source>
</evidence>
<evidence type="ECO:0000256" key="4">
    <source>
        <dbReference type="ARBA" id="ARBA00022722"/>
    </source>
</evidence>
<reference evidence="9" key="1">
    <citation type="submission" date="2013-04" db="EMBL/GenBank/DDBJ databases">
        <authorList>
            <person name="Qu J."/>
            <person name="Murali S.C."/>
            <person name="Bandaranaike D."/>
            <person name="Bellair M."/>
            <person name="Blankenburg K."/>
            <person name="Chao H."/>
            <person name="Dinh H."/>
            <person name="Doddapaneni H."/>
            <person name="Downs B."/>
            <person name="Dugan-Rocha S."/>
            <person name="Elkadiri S."/>
            <person name="Gnanaolivu R.D."/>
            <person name="Hernandez B."/>
            <person name="Javaid M."/>
            <person name="Jayaseelan J.C."/>
            <person name="Lee S."/>
            <person name="Li M."/>
            <person name="Ming W."/>
            <person name="Munidasa M."/>
            <person name="Muniz J."/>
            <person name="Nguyen L."/>
            <person name="Ongeri F."/>
            <person name="Osuji N."/>
            <person name="Pu L.-L."/>
            <person name="Puazo M."/>
            <person name="Qu C."/>
            <person name="Quiroz J."/>
            <person name="Raj R."/>
            <person name="Weissenberger G."/>
            <person name="Xin Y."/>
            <person name="Zou X."/>
            <person name="Han Y."/>
            <person name="Richards S."/>
            <person name="Worley K."/>
            <person name="Muzny D."/>
            <person name="Gibbs R."/>
        </authorList>
    </citation>
    <scope>NUCLEOTIDE SEQUENCE</scope>
    <source>
        <strain evidence="9">Sampled in the wild</strain>
    </source>
</reference>
<dbReference type="InterPro" id="IPR045249">
    <property type="entry name" value="HARBI1-like"/>
</dbReference>
<comment type="subcellular location">
    <subcellularLocation>
        <location evidence="2">Nucleus</location>
    </subcellularLocation>
</comment>
<keyword evidence="10" id="KW-1185">Reference proteome</keyword>
<evidence type="ECO:0000256" key="7">
    <source>
        <dbReference type="ARBA" id="ARBA00023242"/>
    </source>
</evidence>
<dbReference type="Proteomes" id="UP000792457">
    <property type="component" value="Unassembled WGS sequence"/>
</dbReference>
<evidence type="ECO:0000313" key="10">
    <source>
        <dbReference type="Proteomes" id="UP000792457"/>
    </source>
</evidence>
<keyword evidence="7" id="KW-0539">Nucleus</keyword>
<dbReference type="GO" id="GO:0005634">
    <property type="term" value="C:nucleus"/>
    <property type="evidence" value="ECO:0007669"/>
    <property type="project" value="UniProtKB-SubCell"/>
</dbReference>
<evidence type="ECO:0000256" key="2">
    <source>
        <dbReference type="ARBA" id="ARBA00004123"/>
    </source>
</evidence>
<dbReference type="EMBL" id="KZ308477">
    <property type="protein sequence ID" value="KAG8230335.1"/>
    <property type="molecule type" value="Genomic_DNA"/>
</dbReference>
<evidence type="ECO:0000256" key="6">
    <source>
        <dbReference type="ARBA" id="ARBA00022801"/>
    </source>
</evidence>
<organism evidence="9 10">
    <name type="scientific">Ladona fulva</name>
    <name type="common">Scarce chaser dragonfly</name>
    <name type="synonym">Libellula fulva</name>
    <dbReference type="NCBI Taxonomy" id="123851"/>
    <lineage>
        <taxon>Eukaryota</taxon>
        <taxon>Metazoa</taxon>
        <taxon>Ecdysozoa</taxon>
        <taxon>Arthropoda</taxon>
        <taxon>Hexapoda</taxon>
        <taxon>Insecta</taxon>
        <taxon>Pterygota</taxon>
        <taxon>Palaeoptera</taxon>
        <taxon>Odonata</taxon>
        <taxon>Epiprocta</taxon>
        <taxon>Anisoptera</taxon>
        <taxon>Libelluloidea</taxon>
        <taxon>Libellulidae</taxon>
        <taxon>Ladona</taxon>
    </lineage>
</organism>
<dbReference type="Pfam" id="PF13359">
    <property type="entry name" value="DDE_Tnp_4"/>
    <property type="match status" value="1"/>
</dbReference>
<gene>
    <name evidence="9" type="ORF">J437_LFUL000606</name>
</gene>
<feature type="domain" description="DDE Tnp4" evidence="8">
    <location>
        <begin position="162"/>
        <end position="346"/>
    </location>
</feature>
<dbReference type="PANTHER" id="PTHR22930">
    <property type="match status" value="1"/>
</dbReference>
<keyword evidence="5" id="KW-0479">Metal-binding</keyword>
<evidence type="ECO:0000259" key="8">
    <source>
        <dbReference type="Pfam" id="PF13359"/>
    </source>
</evidence>
<sequence>MDAICAGYCVRCLTRRWHLQMLRENRIQSRHLRDTSDPFQLSDACFQGWYQLTKGLVQGLIDEVRPLLAHGERVTSVPVEIKVLCALHFYGQGSYQGSAGSDFWVSLSQPSVSRAVKKIMEALNSPQLLGKWIVFPQGQRERMEIIQNNYQATAISGVLGYVDGTHIPIKAPPEDEHLYFNRKHYHSINAQIVCDSGMRILNVLARHPGSAHNSHVWKNSAVRKKLEDIWAREEQCWLVGRLVFLSELHYKDIALKSLNALLTTLANNFYVGDSGYPHELWLHTPILNAEEGSPEARYQRHHTRARSAVECYIGVLKGRFKCLIRKLEYSPLKVCQITNACCVLHNVYSR</sequence>
<comment type="similarity">
    <text evidence="3">Belongs to the HARBI1 family.</text>
</comment>
<dbReference type="AlphaFoldDB" id="A0A8K0K8H7"/>
<keyword evidence="4" id="KW-0540">Nuclease</keyword>
<evidence type="ECO:0000256" key="3">
    <source>
        <dbReference type="ARBA" id="ARBA00006958"/>
    </source>
</evidence>
<evidence type="ECO:0000256" key="1">
    <source>
        <dbReference type="ARBA" id="ARBA00001968"/>
    </source>
</evidence>
<dbReference type="GO" id="GO:0046872">
    <property type="term" value="F:metal ion binding"/>
    <property type="evidence" value="ECO:0007669"/>
    <property type="project" value="UniProtKB-KW"/>
</dbReference>
<proteinExistence type="inferred from homology"/>
<keyword evidence="6" id="KW-0378">Hydrolase</keyword>
<dbReference type="PANTHER" id="PTHR22930:SF85">
    <property type="entry name" value="GH03217P-RELATED"/>
    <property type="match status" value="1"/>
</dbReference>
<evidence type="ECO:0000256" key="5">
    <source>
        <dbReference type="ARBA" id="ARBA00022723"/>
    </source>
</evidence>
<dbReference type="OrthoDB" id="2415966at2759"/>
<dbReference type="GO" id="GO:0004518">
    <property type="term" value="F:nuclease activity"/>
    <property type="evidence" value="ECO:0007669"/>
    <property type="project" value="UniProtKB-KW"/>
</dbReference>
<protein>
    <recommendedName>
        <fullName evidence="8">DDE Tnp4 domain-containing protein</fullName>
    </recommendedName>
</protein>
<reference evidence="9" key="2">
    <citation type="submission" date="2017-10" db="EMBL/GenBank/DDBJ databases">
        <title>Ladona fulva Genome sequencing and assembly.</title>
        <authorList>
            <person name="Murali S."/>
            <person name="Richards S."/>
            <person name="Bandaranaike D."/>
            <person name="Bellair M."/>
            <person name="Blankenburg K."/>
            <person name="Chao H."/>
            <person name="Dinh H."/>
            <person name="Doddapaneni H."/>
            <person name="Dugan-Rocha S."/>
            <person name="Elkadiri S."/>
            <person name="Gnanaolivu R."/>
            <person name="Hernandez B."/>
            <person name="Skinner E."/>
            <person name="Javaid M."/>
            <person name="Lee S."/>
            <person name="Li M."/>
            <person name="Ming W."/>
            <person name="Munidasa M."/>
            <person name="Muniz J."/>
            <person name="Nguyen L."/>
            <person name="Hughes D."/>
            <person name="Osuji N."/>
            <person name="Pu L.-L."/>
            <person name="Puazo M."/>
            <person name="Qu C."/>
            <person name="Quiroz J."/>
            <person name="Raj R."/>
            <person name="Weissenberger G."/>
            <person name="Xin Y."/>
            <person name="Zou X."/>
            <person name="Han Y."/>
            <person name="Worley K."/>
            <person name="Muzny D."/>
            <person name="Gibbs R."/>
        </authorList>
    </citation>
    <scope>NUCLEOTIDE SEQUENCE</scope>
    <source>
        <strain evidence="9">Sampled in the wild</strain>
    </source>
</reference>
<dbReference type="GO" id="GO:0016787">
    <property type="term" value="F:hydrolase activity"/>
    <property type="evidence" value="ECO:0007669"/>
    <property type="project" value="UniProtKB-KW"/>
</dbReference>
<comment type="cofactor">
    <cofactor evidence="1">
        <name>a divalent metal cation</name>
        <dbReference type="ChEBI" id="CHEBI:60240"/>
    </cofactor>
</comment>
<accession>A0A8K0K8H7</accession>
<dbReference type="InterPro" id="IPR027806">
    <property type="entry name" value="HARBI1_dom"/>
</dbReference>
<feature type="non-terminal residue" evidence="9">
    <location>
        <position position="1"/>
    </location>
</feature>